<dbReference type="InterPro" id="IPR053951">
    <property type="entry name" value="K_trans_N"/>
</dbReference>
<feature type="transmembrane region" description="Helical" evidence="10">
    <location>
        <begin position="218"/>
        <end position="239"/>
    </location>
</feature>
<dbReference type="InterPro" id="IPR053952">
    <property type="entry name" value="K_trans_C"/>
</dbReference>
<protein>
    <recommendedName>
        <fullName evidence="10">Potassium transporter</fullName>
    </recommendedName>
</protein>
<evidence type="ECO:0000259" key="12">
    <source>
        <dbReference type="Pfam" id="PF02705"/>
    </source>
</evidence>
<proteinExistence type="inferred from homology"/>
<dbReference type="PANTHER" id="PTHR30540">
    <property type="entry name" value="OSMOTIC STRESS POTASSIUM TRANSPORTER"/>
    <property type="match status" value="1"/>
</dbReference>
<keyword evidence="4 10" id="KW-0633">Potassium transport</keyword>
<feature type="domain" description="K+ potassium transporter integral membrane" evidence="12">
    <location>
        <begin position="59"/>
        <end position="514"/>
    </location>
</feature>
<evidence type="ECO:0000256" key="9">
    <source>
        <dbReference type="ARBA" id="ARBA00023136"/>
    </source>
</evidence>
<reference evidence="14 15" key="1">
    <citation type="journal article" date="2022" name="Nat. Plants">
        <title>Genomes of leafy and leafless Platanthera orchids illuminate the evolution of mycoheterotrophy.</title>
        <authorList>
            <person name="Li M.H."/>
            <person name="Liu K.W."/>
            <person name="Li Z."/>
            <person name="Lu H.C."/>
            <person name="Ye Q.L."/>
            <person name="Zhang D."/>
            <person name="Wang J.Y."/>
            <person name="Li Y.F."/>
            <person name="Zhong Z.M."/>
            <person name="Liu X."/>
            <person name="Yu X."/>
            <person name="Liu D.K."/>
            <person name="Tu X.D."/>
            <person name="Liu B."/>
            <person name="Hao Y."/>
            <person name="Liao X.Y."/>
            <person name="Jiang Y.T."/>
            <person name="Sun W.H."/>
            <person name="Chen J."/>
            <person name="Chen Y.Q."/>
            <person name="Ai Y."/>
            <person name="Zhai J.W."/>
            <person name="Wu S.S."/>
            <person name="Zhou Z."/>
            <person name="Hsiao Y.Y."/>
            <person name="Wu W.L."/>
            <person name="Chen Y.Y."/>
            <person name="Lin Y.F."/>
            <person name="Hsu J.L."/>
            <person name="Li C.Y."/>
            <person name="Wang Z.W."/>
            <person name="Zhao X."/>
            <person name="Zhong W.Y."/>
            <person name="Ma X.K."/>
            <person name="Ma L."/>
            <person name="Huang J."/>
            <person name="Chen G.Z."/>
            <person name="Huang M.Z."/>
            <person name="Huang L."/>
            <person name="Peng D.H."/>
            <person name="Luo Y.B."/>
            <person name="Zou S.Q."/>
            <person name="Chen S.P."/>
            <person name="Lan S."/>
            <person name="Tsai W.C."/>
            <person name="Van de Peer Y."/>
            <person name="Liu Z.J."/>
        </authorList>
    </citation>
    <scope>NUCLEOTIDE SEQUENCE [LARGE SCALE GENOMIC DNA]</scope>
    <source>
        <strain evidence="14">Lor288</strain>
    </source>
</reference>
<keyword evidence="8 10" id="KW-0406">Ion transport</keyword>
<evidence type="ECO:0000256" key="3">
    <source>
        <dbReference type="ARBA" id="ARBA00022448"/>
    </source>
</evidence>
<gene>
    <name evidence="14" type="primary">HAK5</name>
    <name evidence="14" type="ORF">KSP40_PGU010805</name>
</gene>
<feature type="transmembrane region" description="Helical" evidence="10">
    <location>
        <begin position="193"/>
        <end position="211"/>
    </location>
</feature>
<keyword evidence="15" id="KW-1185">Reference proteome</keyword>
<dbReference type="Proteomes" id="UP001412067">
    <property type="component" value="Unassembled WGS sequence"/>
</dbReference>
<dbReference type="EMBL" id="JBBWWR010000011">
    <property type="protein sequence ID" value="KAK8960084.1"/>
    <property type="molecule type" value="Genomic_DNA"/>
</dbReference>
<name>A0ABR2M8U2_9ASPA</name>
<evidence type="ECO:0000256" key="8">
    <source>
        <dbReference type="ARBA" id="ARBA00023065"/>
    </source>
</evidence>
<dbReference type="Pfam" id="PF22776">
    <property type="entry name" value="K_trans_C"/>
    <property type="match status" value="1"/>
</dbReference>
<feature type="transmembrane region" description="Helical" evidence="10">
    <location>
        <begin position="445"/>
        <end position="468"/>
    </location>
</feature>
<evidence type="ECO:0000256" key="7">
    <source>
        <dbReference type="ARBA" id="ARBA00022989"/>
    </source>
</evidence>
<comment type="caution">
    <text evidence="14">The sequence shown here is derived from an EMBL/GenBank/DDBJ whole genome shotgun (WGS) entry which is preliminary data.</text>
</comment>
<dbReference type="InterPro" id="IPR003855">
    <property type="entry name" value="K+_transporter"/>
</dbReference>
<sequence>MLDGEADECADELDAASSPDEGNHRQITRHGSLDIEATAVPSPNYSYEKDTGAATMLRLAFQSIGVVYGDIGTSPLYVFASTFTGGIAHEDDVIGVLSLIFYTITLVPLINQQAEDGEVSNFRLQLPSRRLRRATGVKEALEKSSFAKHFLLIATMLGTAMVIGDGILTPCISVLSAVGGLKNATDAMTEERIAWISVVILVILFGVQSLGTDKVGYSFAPIITSWFLSIGSIGVFNLIKYDPKVLKAVNPNYIVDYFLRNGKEAWISLGAVVLCITGVEALFADVGHFTVRSIQLSMCVVAFPSLVLAYAGQASYLREHPETVAETFYKSIPGGVYWPMFVLALLSAIIASQAMISGTFSIVQQSLSLGCFPRVKIVHTSSKLEGQVYIPEMNYFLMLACVVVTAFFKSTVKIGNAYGIAVVFVMALTSAFLVLIMIMIWKTHILLVLSYTAVIGAVELLYLSSVLYKFDQGGYLPLSFAALLISLMLLWNYVHRKRYAYELDHKFPAEKLLEINSDPKFLRIPGLALFFSDLAHGIPPIFQHYLANIPALHSALVFVSIKTLPIGRVPPGERFLFRRLGPGDMLVFHCAARYGYGDARGEREAFDEILVRGLKEFLLEEGVEEEIGAVEREWRAGVVHLLGETEVVAGEGSGLLKRLAIDYGFNLLKRNLRREEEVLPIPRRQLLKVGMTMEL</sequence>
<keyword evidence="5 10" id="KW-0812">Transmembrane</keyword>
<feature type="region of interest" description="Disordered" evidence="11">
    <location>
        <begin position="1"/>
        <end position="31"/>
    </location>
</feature>
<comment type="similarity">
    <text evidence="2 10">Belongs to the HAK/KUP transporter (TC 2.A.72.3) family.</text>
</comment>
<evidence type="ECO:0000256" key="4">
    <source>
        <dbReference type="ARBA" id="ARBA00022538"/>
    </source>
</evidence>
<feature type="domain" description="K+ potassium transporter C-terminal" evidence="13">
    <location>
        <begin position="525"/>
        <end position="695"/>
    </location>
</feature>
<evidence type="ECO:0000259" key="13">
    <source>
        <dbReference type="Pfam" id="PF22776"/>
    </source>
</evidence>
<evidence type="ECO:0000256" key="11">
    <source>
        <dbReference type="SAM" id="MobiDB-lite"/>
    </source>
</evidence>
<comment type="subcellular location">
    <subcellularLocation>
        <location evidence="1 10">Membrane</location>
        <topology evidence="1 10">Multi-pass membrane protein</topology>
    </subcellularLocation>
</comment>
<dbReference type="NCBIfam" id="TIGR00794">
    <property type="entry name" value="kup"/>
    <property type="match status" value="1"/>
</dbReference>
<dbReference type="PANTHER" id="PTHR30540:SF87">
    <property type="entry name" value="POTASSIUM TRANSPORTER"/>
    <property type="match status" value="1"/>
</dbReference>
<keyword evidence="6 10" id="KW-0630">Potassium</keyword>
<organism evidence="14 15">
    <name type="scientific">Platanthera guangdongensis</name>
    <dbReference type="NCBI Taxonomy" id="2320717"/>
    <lineage>
        <taxon>Eukaryota</taxon>
        <taxon>Viridiplantae</taxon>
        <taxon>Streptophyta</taxon>
        <taxon>Embryophyta</taxon>
        <taxon>Tracheophyta</taxon>
        <taxon>Spermatophyta</taxon>
        <taxon>Magnoliopsida</taxon>
        <taxon>Liliopsida</taxon>
        <taxon>Asparagales</taxon>
        <taxon>Orchidaceae</taxon>
        <taxon>Orchidoideae</taxon>
        <taxon>Orchideae</taxon>
        <taxon>Orchidinae</taxon>
        <taxon>Platanthera</taxon>
    </lineage>
</organism>
<evidence type="ECO:0000256" key="10">
    <source>
        <dbReference type="RuleBase" id="RU321113"/>
    </source>
</evidence>
<evidence type="ECO:0000313" key="14">
    <source>
        <dbReference type="EMBL" id="KAK8960084.1"/>
    </source>
</evidence>
<feature type="transmembrane region" description="Helical" evidence="10">
    <location>
        <begin position="296"/>
        <end position="316"/>
    </location>
</feature>
<comment type="caution">
    <text evidence="10">Lacks conserved residue(s) required for the propagation of feature annotation.</text>
</comment>
<evidence type="ECO:0000256" key="6">
    <source>
        <dbReference type="ARBA" id="ARBA00022958"/>
    </source>
</evidence>
<evidence type="ECO:0000313" key="15">
    <source>
        <dbReference type="Proteomes" id="UP001412067"/>
    </source>
</evidence>
<dbReference type="Pfam" id="PF02705">
    <property type="entry name" value="K_trans"/>
    <property type="match status" value="1"/>
</dbReference>
<feature type="transmembrane region" description="Helical" evidence="10">
    <location>
        <begin position="265"/>
        <end position="284"/>
    </location>
</feature>
<feature type="transmembrane region" description="Helical" evidence="10">
    <location>
        <begin position="393"/>
        <end position="412"/>
    </location>
</feature>
<feature type="compositionally biased region" description="Acidic residues" evidence="11">
    <location>
        <begin position="1"/>
        <end position="14"/>
    </location>
</feature>
<accession>A0ABR2M8U2</accession>
<evidence type="ECO:0000256" key="5">
    <source>
        <dbReference type="ARBA" id="ARBA00022692"/>
    </source>
</evidence>
<evidence type="ECO:0000256" key="1">
    <source>
        <dbReference type="ARBA" id="ARBA00004141"/>
    </source>
</evidence>
<evidence type="ECO:0000256" key="2">
    <source>
        <dbReference type="ARBA" id="ARBA00008440"/>
    </source>
</evidence>
<feature type="transmembrane region" description="Helical" evidence="10">
    <location>
        <begin position="474"/>
        <end position="494"/>
    </location>
</feature>
<feature type="transmembrane region" description="Helical" evidence="10">
    <location>
        <begin position="336"/>
        <end position="356"/>
    </location>
</feature>
<comment type="function">
    <text evidence="10">Potassium transporter.</text>
</comment>
<keyword evidence="3" id="KW-0813">Transport</keyword>
<feature type="transmembrane region" description="Helical" evidence="10">
    <location>
        <begin position="150"/>
        <end position="181"/>
    </location>
</feature>
<feature type="transmembrane region" description="Helical" evidence="10">
    <location>
        <begin position="418"/>
        <end position="438"/>
    </location>
</feature>
<keyword evidence="7 10" id="KW-1133">Transmembrane helix</keyword>
<keyword evidence="9 10" id="KW-0472">Membrane</keyword>